<evidence type="ECO:0000313" key="2">
    <source>
        <dbReference type="Proteomes" id="UP000789405"/>
    </source>
</evidence>
<dbReference type="InterPro" id="IPR011009">
    <property type="entry name" value="Kinase-like_dom_sf"/>
</dbReference>
<dbReference type="Proteomes" id="UP000789405">
    <property type="component" value="Unassembled WGS sequence"/>
</dbReference>
<gene>
    <name evidence="1" type="ORF">DERYTH_LOCUS27290</name>
</gene>
<comment type="caution">
    <text evidence="1">The sequence shown here is derived from an EMBL/GenBank/DDBJ whole genome shotgun (WGS) entry which is preliminary data.</text>
</comment>
<feature type="non-terminal residue" evidence="1">
    <location>
        <position position="61"/>
    </location>
</feature>
<accession>A0A9N9KBZ6</accession>
<dbReference type="Gene3D" id="3.30.200.20">
    <property type="entry name" value="Phosphorylase Kinase, domain 1"/>
    <property type="match status" value="1"/>
</dbReference>
<evidence type="ECO:0000313" key="1">
    <source>
        <dbReference type="EMBL" id="CAG8822386.1"/>
    </source>
</evidence>
<sequence length="61" mass="6862">IKRIGTGGFSEVYTAKWTKGTLKCSQREFNRKKNATVVLKVLKDSSNINSAFLTELQNIVE</sequence>
<keyword evidence="2" id="KW-1185">Reference proteome</keyword>
<dbReference type="EMBL" id="CAJVPY010062050">
    <property type="protein sequence ID" value="CAG8822386.1"/>
    <property type="molecule type" value="Genomic_DNA"/>
</dbReference>
<protein>
    <submittedName>
        <fullName evidence="1">799_t:CDS:1</fullName>
    </submittedName>
</protein>
<feature type="non-terminal residue" evidence="1">
    <location>
        <position position="1"/>
    </location>
</feature>
<dbReference type="AlphaFoldDB" id="A0A9N9KBZ6"/>
<name>A0A9N9KBZ6_9GLOM</name>
<proteinExistence type="predicted"/>
<reference evidence="1" key="1">
    <citation type="submission" date="2021-06" db="EMBL/GenBank/DDBJ databases">
        <authorList>
            <person name="Kallberg Y."/>
            <person name="Tangrot J."/>
            <person name="Rosling A."/>
        </authorList>
    </citation>
    <scope>NUCLEOTIDE SEQUENCE</scope>
    <source>
        <strain evidence="1">MA453B</strain>
    </source>
</reference>
<dbReference type="SUPFAM" id="SSF56112">
    <property type="entry name" value="Protein kinase-like (PK-like)"/>
    <property type="match status" value="1"/>
</dbReference>
<organism evidence="1 2">
    <name type="scientific">Dentiscutata erythropus</name>
    <dbReference type="NCBI Taxonomy" id="1348616"/>
    <lineage>
        <taxon>Eukaryota</taxon>
        <taxon>Fungi</taxon>
        <taxon>Fungi incertae sedis</taxon>
        <taxon>Mucoromycota</taxon>
        <taxon>Glomeromycotina</taxon>
        <taxon>Glomeromycetes</taxon>
        <taxon>Diversisporales</taxon>
        <taxon>Gigasporaceae</taxon>
        <taxon>Dentiscutata</taxon>
    </lineage>
</organism>
<dbReference type="OrthoDB" id="2432957at2759"/>